<evidence type="ECO:0000313" key="2">
    <source>
        <dbReference type="EMBL" id="GJQ12233.1"/>
    </source>
</evidence>
<proteinExistence type="predicted"/>
<evidence type="ECO:0000313" key="3">
    <source>
        <dbReference type="Proteomes" id="UP001061958"/>
    </source>
</evidence>
<dbReference type="Proteomes" id="UP001061958">
    <property type="component" value="Unassembled WGS sequence"/>
</dbReference>
<reference evidence="2" key="1">
    <citation type="journal article" date="2022" name="Proc. Natl. Acad. Sci. U.S.A.">
        <title>Life cycle and functional genomics of the unicellular red alga Galdieria for elucidating algal and plant evolution and industrial use.</title>
        <authorList>
            <person name="Hirooka S."/>
            <person name="Itabashi T."/>
            <person name="Ichinose T.M."/>
            <person name="Onuma R."/>
            <person name="Fujiwara T."/>
            <person name="Yamashita S."/>
            <person name="Jong L.W."/>
            <person name="Tomita R."/>
            <person name="Iwane A.H."/>
            <person name="Miyagishima S.Y."/>
        </authorList>
    </citation>
    <scope>NUCLEOTIDE SEQUENCE</scope>
    <source>
        <strain evidence="2">NBRC 102759</strain>
    </source>
</reference>
<dbReference type="EMBL" id="BQMJ01000031">
    <property type="protein sequence ID" value="GJQ12233.1"/>
    <property type="molecule type" value="Genomic_DNA"/>
</dbReference>
<keyword evidence="1" id="KW-0732">Signal</keyword>
<feature type="chain" id="PRO_5038426407" evidence="1">
    <location>
        <begin position="23"/>
        <end position="179"/>
    </location>
</feature>
<reference evidence="2" key="2">
    <citation type="submission" date="2022-01" db="EMBL/GenBank/DDBJ databases">
        <authorList>
            <person name="Hirooka S."/>
            <person name="Miyagishima S.Y."/>
        </authorList>
    </citation>
    <scope>NUCLEOTIDE SEQUENCE</scope>
    <source>
        <strain evidence="2">NBRC 102759</strain>
    </source>
</reference>
<keyword evidence="3" id="KW-1185">Reference proteome</keyword>
<organism evidence="2 3">
    <name type="scientific">Galdieria partita</name>
    <dbReference type="NCBI Taxonomy" id="83374"/>
    <lineage>
        <taxon>Eukaryota</taxon>
        <taxon>Rhodophyta</taxon>
        <taxon>Bangiophyceae</taxon>
        <taxon>Galdieriales</taxon>
        <taxon>Galdieriaceae</taxon>
        <taxon>Galdieria</taxon>
    </lineage>
</organism>
<name>A0A9C7UQU6_9RHOD</name>
<dbReference type="AlphaFoldDB" id="A0A9C7UQU6"/>
<accession>A0A9C7UQU6</accession>
<sequence length="179" mass="20845">MVWYRCCSAVFVWLWDILRHESQEVEEKQALLDSTLESEIYATPGENLQVPRQGTELIPNEDLEHAIIEYANENMININLRENALGARENAMRARMYQRTLQTVKTKLHSFTKPTPSFHSLEPGEFFDKISEVDKETHSNKLLTRRYGQMLQEAYNEATNFKKFPSCITILSQEEKSGQ</sequence>
<feature type="signal peptide" evidence="1">
    <location>
        <begin position="1"/>
        <end position="22"/>
    </location>
</feature>
<protein>
    <submittedName>
        <fullName evidence="2">Uncharacterized protein</fullName>
    </submittedName>
</protein>
<gene>
    <name evidence="2" type="ORF">GpartN1_g4024.t1</name>
</gene>
<dbReference type="OrthoDB" id="10302855at2759"/>
<evidence type="ECO:0000256" key="1">
    <source>
        <dbReference type="SAM" id="SignalP"/>
    </source>
</evidence>
<comment type="caution">
    <text evidence="2">The sequence shown here is derived from an EMBL/GenBank/DDBJ whole genome shotgun (WGS) entry which is preliminary data.</text>
</comment>